<dbReference type="PROSITE" id="PS01283">
    <property type="entry name" value="TBOX_1"/>
    <property type="match status" value="1"/>
</dbReference>
<dbReference type="SUPFAM" id="SSF49417">
    <property type="entry name" value="p53-like transcription factors"/>
    <property type="match status" value="1"/>
</dbReference>
<evidence type="ECO:0000256" key="7">
    <source>
        <dbReference type="SAM" id="MobiDB-lite"/>
    </source>
</evidence>
<feature type="compositionally biased region" description="Low complexity" evidence="7">
    <location>
        <begin position="19"/>
        <end position="36"/>
    </location>
</feature>
<reference evidence="9 10" key="1">
    <citation type="journal article" date="2015" name="Genome Biol.">
        <title>Comparative genomics of Steinernema reveals deeply conserved gene regulatory networks.</title>
        <authorList>
            <person name="Dillman A.R."/>
            <person name="Macchietto M."/>
            <person name="Porter C.F."/>
            <person name="Rogers A."/>
            <person name="Williams B."/>
            <person name="Antoshechkin I."/>
            <person name="Lee M.M."/>
            <person name="Goodwin Z."/>
            <person name="Lu X."/>
            <person name="Lewis E.E."/>
            <person name="Goodrich-Blair H."/>
            <person name="Stock S.P."/>
            <person name="Adams B.J."/>
            <person name="Sternberg P.W."/>
            <person name="Mortazavi A."/>
        </authorList>
    </citation>
    <scope>NUCLEOTIDE SEQUENCE [LARGE SCALE GENOMIC DNA]</scope>
    <source>
        <strain evidence="9 10">ALL</strain>
    </source>
</reference>
<dbReference type="Gene3D" id="2.60.40.820">
    <property type="entry name" value="Transcription factor, T-box"/>
    <property type="match status" value="1"/>
</dbReference>
<keyword evidence="4" id="KW-0804">Transcription</keyword>
<dbReference type="Pfam" id="PF00907">
    <property type="entry name" value="T-box"/>
    <property type="match status" value="1"/>
</dbReference>
<comment type="caution">
    <text evidence="9">The sequence shown here is derived from an EMBL/GenBank/DDBJ whole genome shotgun (WGS) entry which is preliminary data.</text>
</comment>
<dbReference type="SMART" id="SM00425">
    <property type="entry name" value="TBOX"/>
    <property type="match status" value="1"/>
</dbReference>
<dbReference type="GO" id="GO:0045893">
    <property type="term" value="P:positive regulation of DNA-templated transcription"/>
    <property type="evidence" value="ECO:0007669"/>
    <property type="project" value="InterPro"/>
</dbReference>
<dbReference type="GO" id="GO:0001708">
    <property type="term" value="P:cell fate specification"/>
    <property type="evidence" value="ECO:0007669"/>
    <property type="project" value="TreeGrafter"/>
</dbReference>
<reference evidence="9 10" key="2">
    <citation type="journal article" date="2019" name="G3 (Bethesda)">
        <title>Hybrid Assembly of the Genome of the Entomopathogenic Nematode Steinernema carpocapsae Identifies the X-Chromosome.</title>
        <authorList>
            <person name="Serra L."/>
            <person name="Macchietto M."/>
            <person name="Macias-Munoz A."/>
            <person name="McGill C.J."/>
            <person name="Rodriguez I.M."/>
            <person name="Rodriguez B."/>
            <person name="Murad R."/>
            <person name="Mortazavi A."/>
        </authorList>
    </citation>
    <scope>NUCLEOTIDE SEQUENCE [LARGE SCALE GENOMIC DNA]</scope>
    <source>
        <strain evidence="9 10">ALL</strain>
    </source>
</reference>
<comment type="subcellular location">
    <subcellularLocation>
        <location evidence="1 6">Nucleus</location>
    </subcellularLocation>
</comment>
<dbReference type="PROSITE" id="PS50252">
    <property type="entry name" value="TBOX_3"/>
    <property type="match status" value="1"/>
</dbReference>
<comment type="caution">
    <text evidence="6">Lacks conserved residue(s) required for the propagation of feature annotation.</text>
</comment>
<evidence type="ECO:0000313" key="9">
    <source>
        <dbReference type="EMBL" id="TKR67884.1"/>
    </source>
</evidence>
<dbReference type="GO" id="GO:0000785">
    <property type="term" value="C:chromatin"/>
    <property type="evidence" value="ECO:0007669"/>
    <property type="project" value="TreeGrafter"/>
</dbReference>
<gene>
    <name evidence="9" type="ORF">L596_023964</name>
</gene>
<keyword evidence="5 6" id="KW-0539">Nucleus</keyword>
<evidence type="ECO:0000256" key="6">
    <source>
        <dbReference type="PROSITE-ProRule" id="PRU00201"/>
    </source>
</evidence>
<dbReference type="AlphaFoldDB" id="A0A4U5MFB4"/>
<sequence length="340" mass="37928">MFHSAEALCRSEASPSPPSDTSNSSFSSSSVSSSTPVLPPLPQSLNTSDVSDAETDDIRVSLANHKLWKVFNDETTEMIVTKTGRKLFPKLEYQINGMDLNALYSLYIQIVRVDEFRYKFNEGKWSPVGRAEPLLQGTERFVPHQDGSWAPGAMWMKSPVSFDRLKLTNDPQSKTASFVPLSSMHKYQPVLHIYKASSGDTAVGSSSHRSFAFSETHFIAVTAYQNQKIIGLKVLHNPFAKGFREGGSNRKRHSDSPEDNVVPMKQFHGYGLQPTLLRPIPNAFPWPYAYWNHMNPMFASLSNPLLAFPPTMLHHPPTVIAKAEPAEEQTTKTAKVGDIF</sequence>
<evidence type="ECO:0000313" key="10">
    <source>
        <dbReference type="Proteomes" id="UP000298663"/>
    </source>
</evidence>
<dbReference type="OrthoDB" id="6119313at2759"/>
<keyword evidence="3 6" id="KW-0238">DNA-binding</keyword>
<dbReference type="InterPro" id="IPR008967">
    <property type="entry name" value="p53-like_TF_DNA-bd_sf"/>
</dbReference>
<dbReference type="PANTHER" id="PTHR11267:SF170">
    <property type="entry name" value="T-BOX PROTEIN 33-RELATED"/>
    <property type="match status" value="1"/>
</dbReference>
<feature type="domain" description="T-box" evidence="8">
    <location>
        <begin position="62"/>
        <end position="245"/>
    </location>
</feature>
<dbReference type="CDD" id="cd00182">
    <property type="entry name" value="T-box"/>
    <property type="match status" value="1"/>
</dbReference>
<protein>
    <recommendedName>
        <fullName evidence="8">T-box domain-containing protein</fullName>
    </recommendedName>
</protein>
<feature type="region of interest" description="Disordered" evidence="7">
    <location>
        <begin position="1"/>
        <end position="52"/>
    </location>
</feature>
<dbReference type="InterPro" id="IPR046360">
    <property type="entry name" value="T-box_DNA-bd"/>
</dbReference>
<evidence type="ECO:0000256" key="4">
    <source>
        <dbReference type="ARBA" id="ARBA00023163"/>
    </source>
</evidence>
<dbReference type="PRINTS" id="PR00937">
    <property type="entry name" value="TBOX"/>
</dbReference>
<dbReference type="InterPro" id="IPR018186">
    <property type="entry name" value="TF_T-box_CS"/>
</dbReference>
<dbReference type="InterPro" id="IPR001699">
    <property type="entry name" value="TF_T-box"/>
</dbReference>
<evidence type="ECO:0000256" key="3">
    <source>
        <dbReference type="ARBA" id="ARBA00023125"/>
    </source>
</evidence>
<evidence type="ECO:0000256" key="2">
    <source>
        <dbReference type="ARBA" id="ARBA00023015"/>
    </source>
</evidence>
<dbReference type="InterPro" id="IPR036960">
    <property type="entry name" value="T-box_sf"/>
</dbReference>
<organism evidence="9 10">
    <name type="scientific">Steinernema carpocapsae</name>
    <name type="common">Entomopathogenic nematode</name>
    <dbReference type="NCBI Taxonomy" id="34508"/>
    <lineage>
        <taxon>Eukaryota</taxon>
        <taxon>Metazoa</taxon>
        <taxon>Ecdysozoa</taxon>
        <taxon>Nematoda</taxon>
        <taxon>Chromadorea</taxon>
        <taxon>Rhabditida</taxon>
        <taxon>Tylenchina</taxon>
        <taxon>Panagrolaimomorpha</taxon>
        <taxon>Strongyloidoidea</taxon>
        <taxon>Steinernematidae</taxon>
        <taxon>Steinernema</taxon>
    </lineage>
</organism>
<dbReference type="PANTHER" id="PTHR11267">
    <property type="entry name" value="T-BOX PROTEIN-RELATED"/>
    <property type="match status" value="1"/>
</dbReference>
<keyword evidence="2" id="KW-0805">Transcription regulation</keyword>
<accession>A0A4U5MFB4</accession>
<dbReference type="Proteomes" id="UP000298663">
    <property type="component" value="Unassembled WGS sequence"/>
</dbReference>
<evidence type="ECO:0000256" key="1">
    <source>
        <dbReference type="ARBA" id="ARBA00004123"/>
    </source>
</evidence>
<dbReference type="GO" id="GO:0000978">
    <property type="term" value="F:RNA polymerase II cis-regulatory region sequence-specific DNA binding"/>
    <property type="evidence" value="ECO:0007669"/>
    <property type="project" value="InterPro"/>
</dbReference>
<name>A0A4U5MFB4_STECR</name>
<proteinExistence type="predicted"/>
<dbReference type="STRING" id="34508.A0A4U5MFB4"/>
<dbReference type="GO" id="GO:0005634">
    <property type="term" value="C:nucleus"/>
    <property type="evidence" value="ECO:0007669"/>
    <property type="project" value="UniProtKB-SubCell"/>
</dbReference>
<dbReference type="GO" id="GO:0000981">
    <property type="term" value="F:DNA-binding transcription factor activity, RNA polymerase II-specific"/>
    <property type="evidence" value="ECO:0007669"/>
    <property type="project" value="TreeGrafter"/>
</dbReference>
<evidence type="ECO:0000259" key="8">
    <source>
        <dbReference type="PROSITE" id="PS50252"/>
    </source>
</evidence>
<keyword evidence="10" id="KW-1185">Reference proteome</keyword>
<dbReference type="EMBL" id="AZBU02000008">
    <property type="protein sequence ID" value="TKR67884.1"/>
    <property type="molecule type" value="Genomic_DNA"/>
</dbReference>
<dbReference type="FunFam" id="2.60.40.820:FF:000013">
    <property type="entry name" value="T-box transcription factor tbx-9"/>
    <property type="match status" value="1"/>
</dbReference>
<evidence type="ECO:0000256" key="5">
    <source>
        <dbReference type="ARBA" id="ARBA00023242"/>
    </source>
</evidence>